<dbReference type="PRINTS" id="PR00919">
    <property type="entry name" value="THERMOPTASE"/>
</dbReference>
<keyword evidence="6" id="KW-0645">Protease</keyword>
<dbReference type="PANTHER" id="PTHR34448">
    <property type="entry name" value="AMINOPEPTIDASE"/>
    <property type="match status" value="1"/>
</dbReference>
<protein>
    <submittedName>
        <fullName evidence="10">Aminopeptidase</fullName>
    </submittedName>
</protein>
<evidence type="ECO:0000256" key="3">
    <source>
        <dbReference type="ARBA" id="ARBA00001947"/>
    </source>
</evidence>
<sequence length="408" mass="45481">MKKTVLKNYAKLIAKTGVNVKSGQDVIIRAELDQPEFVAYVAEECYRAGARNVRVEWSHQPVSRLNAIYQSEDTLAEVAPWQEEKLRDQSLSLPAVIYLESADPDGMNGVDAHKVSSASMRRFPKIKPYRDAMENKYQWCIAAVAGKNWAKKVFPKEKNAQAAEEKLWEAILRCSRAEGNPIGNWNEHNKNLSERCRILNGLHLKKLFYRSSNGTDLTVGLMPEGVFAGGGETTLSGRYFNPNIPSEEVFTTPRRGLAEGVVYSTKPLSYQGQLIENFHLRFADGKVTEAAAEKGEEVLKKMLAMDEGASYLGECALVPFDSPINESGLLFYNTLFDENASCHLALGRGFSMCVKGYENYSDEKIKELGVNDSMIHVDFMIGARDLSIEGETEDGARVPIFVNGNWAI</sequence>
<accession>A0A4Q2K5D9</accession>
<proteinExistence type="inferred from homology"/>
<keyword evidence="8" id="KW-0378">Hydrolase</keyword>
<name>A0A4Q2K5D9_9FIRM</name>
<comment type="cofactor">
    <cofactor evidence="1">
        <name>Co(2+)</name>
        <dbReference type="ChEBI" id="CHEBI:48828"/>
    </cofactor>
</comment>
<gene>
    <name evidence="10" type="ORF">ESZ91_10230</name>
</gene>
<keyword evidence="11" id="KW-1185">Reference proteome</keyword>
<dbReference type="SUPFAM" id="SSF144052">
    <property type="entry name" value="Thermophilic metalloprotease-like"/>
    <property type="match status" value="1"/>
</dbReference>
<comment type="similarity">
    <text evidence="4">Belongs to the peptidase M29 family.</text>
</comment>
<dbReference type="InterPro" id="IPR000787">
    <property type="entry name" value="Peptidase_M29"/>
</dbReference>
<dbReference type="GO" id="GO:0046872">
    <property type="term" value="F:metal ion binding"/>
    <property type="evidence" value="ECO:0007669"/>
    <property type="project" value="UniProtKB-KW"/>
</dbReference>
<evidence type="ECO:0000256" key="9">
    <source>
        <dbReference type="ARBA" id="ARBA00023049"/>
    </source>
</evidence>
<keyword evidence="5 10" id="KW-0031">Aminopeptidase</keyword>
<dbReference type="OrthoDB" id="9803993at2"/>
<evidence type="ECO:0000313" key="11">
    <source>
        <dbReference type="Proteomes" id="UP000291269"/>
    </source>
</evidence>
<evidence type="ECO:0000256" key="5">
    <source>
        <dbReference type="ARBA" id="ARBA00022438"/>
    </source>
</evidence>
<evidence type="ECO:0000313" key="10">
    <source>
        <dbReference type="EMBL" id="RXZ58029.1"/>
    </source>
</evidence>
<organism evidence="10 11">
    <name type="scientific">Candidatus Borkfalkia ceftriaxoniphila</name>
    <dbReference type="NCBI Taxonomy" id="2508949"/>
    <lineage>
        <taxon>Bacteria</taxon>
        <taxon>Bacillati</taxon>
        <taxon>Bacillota</taxon>
        <taxon>Clostridia</taxon>
        <taxon>Christensenellales</taxon>
        <taxon>Christensenellaceae</taxon>
        <taxon>Candidatus Borkfalkia</taxon>
    </lineage>
</organism>
<dbReference type="InterPro" id="IPR052170">
    <property type="entry name" value="M29_Exopeptidase"/>
</dbReference>
<dbReference type="PANTHER" id="PTHR34448:SF3">
    <property type="entry name" value="AMINOPEPTIDASE AMPS"/>
    <property type="match status" value="1"/>
</dbReference>
<evidence type="ECO:0000256" key="4">
    <source>
        <dbReference type="ARBA" id="ARBA00008236"/>
    </source>
</evidence>
<keyword evidence="7" id="KW-0479">Metal-binding</keyword>
<comment type="cofactor">
    <cofactor evidence="2">
        <name>Mg(2+)</name>
        <dbReference type="ChEBI" id="CHEBI:18420"/>
    </cofactor>
</comment>
<dbReference type="Gene3D" id="3.40.1830.10">
    <property type="entry name" value="Thermophilic metalloprotease (M29)"/>
    <property type="match status" value="1"/>
</dbReference>
<keyword evidence="9" id="KW-0482">Metalloprotease</keyword>
<evidence type="ECO:0000256" key="2">
    <source>
        <dbReference type="ARBA" id="ARBA00001946"/>
    </source>
</evidence>
<dbReference type="RefSeq" id="WP_129226936.1">
    <property type="nucleotide sequence ID" value="NZ_SDOZ01000004.1"/>
</dbReference>
<dbReference type="EMBL" id="SDOZ01000004">
    <property type="protein sequence ID" value="RXZ58029.1"/>
    <property type="molecule type" value="Genomic_DNA"/>
</dbReference>
<comment type="cofactor">
    <cofactor evidence="3">
        <name>Zn(2+)</name>
        <dbReference type="ChEBI" id="CHEBI:29105"/>
    </cofactor>
</comment>
<dbReference type="AlphaFoldDB" id="A0A4Q2K5D9"/>
<dbReference type="GO" id="GO:0008237">
    <property type="term" value="F:metallopeptidase activity"/>
    <property type="evidence" value="ECO:0007669"/>
    <property type="project" value="UniProtKB-KW"/>
</dbReference>
<dbReference type="Pfam" id="PF02073">
    <property type="entry name" value="Peptidase_M29"/>
    <property type="match status" value="1"/>
</dbReference>
<evidence type="ECO:0000256" key="7">
    <source>
        <dbReference type="ARBA" id="ARBA00022723"/>
    </source>
</evidence>
<dbReference type="GO" id="GO:0006508">
    <property type="term" value="P:proteolysis"/>
    <property type="evidence" value="ECO:0007669"/>
    <property type="project" value="UniProtKB-KW"/>
</dbReference>
<dbReference type="Proteomes" id="UP000291269">
    <property type="component" value="Unassembled WGS sequence"/>
</dbReference>
<dbReference type="GO" id="GO:0004177">
    <property type="term" value="F:aminopeptidase activity"/>
    <property type="evidence" value="ECO:0007669"/>
    <property type="project" value="UniProtKB-KW"/>
</dbReference>
<comment type="caution">
    <text evidence="10">The sequence shown here is derived from an EMBL/GenBank/DDBJ whole genome shotgun (WGS) entry which is preliminary data.</text>
</comment>
<evidence type="ECO:0000256" key="1">
    <source>
        <dbReference type="ARBA" id="ARBA00001941"/>
    </source>
</evidence>
<reference evidence="10 11" key="1">
    <citation type="journal article" date="2019" name="Gut">
        <title>Antibiotics-induced monodominance of a novel gut bacterial order.</title>
        <authorList>
            <person name="Hildebrand F."/>
            <person name="Moitinho-Silva L."/>
            <person name="Blasche S."/>
            <person name="Jahn M.T."/>
            <person name="Gossmann T.I."/>
            <person name="Heuerta-Cepas J."/>
            <person name="Hercog R."/>
            <person name="Luetge M."/>
            <person name="Bahram M."/>
            <person name="Pryszlak A."/>
            <person name="Alves R.J."/>
            <person name="Waszak S.M."/>
            <person name="Zhu A."/>
            <person name="Ye L."/>
            <person name="Costea P.I."/>
            <person name="Aalvink S."/>
            <person name="Belzer C."/>
            <person name="Forslund S.K."/>
            <person name="Sunagawa S."/>
            <person name="Hentschel U."/>
            <person name="Merten C."/>
            <person name="Patil K.R."/>
            <person name="Benes V."/>
            <person name="Bork P."/>
        </authorList>
    </citation>
    <scope>NUCLEOTIDE SEQUENCE [LARGE SCALE GENOMIC DNA]</scope>
    <source>
        <strain evidence="10 11">HDS1380</strain>
    </source>
</reference>
<evidence type="ECO:0000256" key="6">
    <source>
        <dbReference type="ARBA" id="ARBA00022670"/>
    </source>
</evidence>
<evidence type="ECO:0000256" key="8">
    <source>
        <dbReference type="ARBA" id="ARBA00022801"/>
    </source>
</evidence>
<dbReference type="InterPro" id="IPR035097">
    <property type="entry name" value="M29_N-terminal"/>
</dbReference>